<dbReference type="HAMAP" id="MF_00460">
    <property type="entry name" value="UPF0125_RnfH"/>
    <property type="match status" value="1"/>
</dbReference>
<comment type="similarity">
    <text evidence="1 2">Belongs to the UPF0125 (RnfH) family.</text>
</comment>
<dbReference type="RefSeq" id="WP_354693891.1">
    <property type="nucleotide sequence ID" value="NZ_JAZHOG010000002.1"/>
</dbReference>
<proteinExistence type="inferred from homology"/>
<dbReference type="Proteomes" id="UP001359886">
    <property type="component" value="Unassembled WGS sequence"/>
</dbReference>
<evidence type="ECO:0000313" key="4">
    <source>
        <dbReference type="Proteomes" id="UP001359886"/>
    </source>
</evidence>
<gene>
    <name evidence="3" type="ORF">V3330_02910</name>
</gene>
<evidence type="ECO:0000256" key="1">
    <source>
        <dbReference type="ARBA" id="ARBA00010645"/>
    </source>
</evidence>
<dbReference type="InterPro" id="IPR005346">
    <property type="entry name" value="RnfH"/>
</dbReference>
<accession>A0AAW9R6S6</accession>
<comment type="caution">
    <text evidence="3">The sequence shown here is derived from an EMBL/GenBank/DDBJ whole genome shotgun (WGS) entry which is preliminary data.</text>
</comment>
<dbReference type="AlphaFoldDB" id="A0AAW9R6S6"/>
<dbReference type="SUPFAM" id="SSF54285">
    <property type="entry name" value="MoaD/ThiS"/>
    <property type="match status" value="1"/>
</dbReference>
<dbReference type="PANTHER" id="PTHR37483">
    <property type="entry name" value="UPF0125 PROTEIN RATB"/>
    <property type="match status" value="1"/>
</dbReference>
<name>A0AAW9R6S6_9GAMM</name>
<organism evidence="3 4">
    <name type="scientific">Elongatibacter sediminis</name>
    <dbReference type="NCBI Taxonomy" id="3119006"/>
    <lineage>
        <taxon>Bacteria</taxon>
        <taxon>Pseudomonadati</taxon>
        <taxon>Pseudomonadota</taxon>
        <taxon>Gammaproteobacteria</taxon>
        <taxon>Chromatiales</taxon>
        <taxon>Wenzhouxiangellaceae</taxon>
        <taxon>Elongatibacter</taxon>
    </lineage>
</organism>
<dbReference type="PANTHER" id="PTHR37483:SF1">
    <property type="entry name" value="UPF0125 PROTEIN RATB"/>
    <property type="match status" value="1"/>
</dbReference>
<evidence type="ECO:0000256" key="2">
    <source>
        <dbReference type="HAMAP-Rule" id="MF_00460"/>
    </source>
</evidence>
<dbReference type="InterPro" id="IPR016155">
    <property type="entry name" value="Mopterin_synth/thiamin_S_b"/>
</dbReference>
<evidence type="ECO:0000313" key="3">
    <source>
        <dbReference type="EMBL" id="MEJ8566567.1"/>
    </source>
</evidence>
<keyword evidence="4" id="KW-1185">Reference proteome</keyword>
<dbReference type="EMBL" id="JAZHOG010000002">
    <property type="protein sequence ID" value="MEJ8566567.1"/>
    <property type="molecule type" value="Genomic_DNA"/>
</dbReference>
<reference evidence="3 4" key="1">
    <citation type="submission" date="2024-02" db="EMBL/GenBank/DDBJ databases">
        <title>A novel Wenzhouxiangellaceae bacterium, isolated from coastal sediments.</title>
        <authorList>
            <person name="Du Z.-J."/>
            <person name="Ye Y.-Q."/>
            <person name="Zhang X.-Y."/>
        </authorList>
    </citation>
    <scope>NUCLEOTIDE SEQUENCE [LARGE SCALE GENOMIC DNA]</scope>
    <source>
        <strain evidence="3 4">CH-27</strain>
    </source>
</reference>
<dbReference type="InterPro" id="IPR037021">
    <property type="entry name" value="RnfH_sf"/>
</dbReference>
<dbReference type="NCBIfam" id="NF002490">
    <property type="entry name" value="PRK01777.1"/>
    <property type="match status" value="1"/>
</dbReference>
<dbReference type="Pfam" id="PF03658">
    <property type="entry name" value="Ub-RnfH"/>
    <property type="match status" value="1"/>
</dbReference>
<protein>
    <recommendedName>
        <fullName evidence="2">UPF0125 protein V3330_02910</fullName>
    </recommendedName>
</protein>
<sequence length="100" mass="11203">MSGADPDTMTVEVAWATPETQQIVTLTVPRGSTAREAIEASGIRIRFPEIEPEPDVGIFSRRITLDQVLSEGDRVEIYRPLIADPKEVRRQKAERDRGRG</sequence>
<dbReference type="Gene3D" id="3.10.20.280">
    <property type="entry name" value="RnfH-like"/>
    <property type="match status" value="1"/>
</dbReference>